<dbReference type="Gene3D" id="1.10.150.80">
    <property type="entry name" value="HRDC domain"/>
    <property type="match status" value="1"/>
</dbReference>
<dbReference type="SUPFAM" id="SSF47819">
    <property type="entry name" value="HRDC-like"/>
    <property type="match status" value="1"/>
</dbReference>
<reference evidence="3 4" key="1">
    <citation type="submission" date="2020-08" db="EMBL/GenBank/DDBJ databases">
        <title>Clostridia isolated from Swiss meat.</title>
        <authorList>
            <person name="Wambui J."/>
            <person name="Stevens M.J.A."/>
            <person name="Stephan R."/>
        </authorList>
    </citation>
    <scope>NUCLEOTIDE SEQUENCE [LARGE SCALE GENOMIC DNA]</scope>
    <source>
        <strain evidence="3 4">CM001</strain>
    </source>
</reference>
<feature type="domain" description="HRDC" evidence="2">
    <location>
        <begin position="311"/>
        <end position="384"/>
    </location>
</feature>
<proteinExistence type="predicted"/>
<dbReference type="InterPro" id="IPR002121">
    <property type="entry name" value="HRDC_dom"/>
</dbReference>
<evidence type="ECO:0000259" key="2">
    <source>
        <dbReference type="PROSITE" id="PS50967"/>
    </source>
</evidence>
<dbReference type="PROSITE" id="PS50967">
    <property type="entry name" value="HRDC"/>
    <property type="match status" value="1"/>
</dbReference>
<dbReference type="Pfam" id="PF00570">
    <property type="entry name" value="HRDC"/>
    <property type="match status" value="1"/>
</dbReference>
<evidence type="ECO:0000313" key="4">
    <source>
        <dbReference type="Proteomes" id="UP000585258"/>
    </source>
</evidence>
<dbReference type="InterPro" id="IPR044876">
    <property type="entry name" value="HRDC_dom_sf"/>
</dbReference>
<evidence type="ECO:0000313" key="3">
    <source>
        <dbReference type="EMBL" id="MBB6715595.1"/>
    </source>
</evidence>
<dbReference type="PROSITE" id="PS50965">
    <property type="entry name" value="NERD"/>
    <property type="match status" value="1"/>
</dbReference>
<dbReference type="RefSeq" id="WP_185164811.1">
    <property type="nucleotide sequence ID" value="NZ_JACKWY010000007.1"/>
</dbReference>
<dbReference type="GO" id="GO:0000166">
    <property type="term" value="F:nucleotide binding"/>
    <property type="evidence" value="ECO:0007669"/>
    <property type="project" value="InterPro"/>
</dbReference>
<evidence type="ECO:0000259" key="1">
    <source>
        <dbReference type="PROSITE" id="PS50965"/>
    </source>
</evidence>
<dbReference type="AlphaFoldDB" id="A0A7X0SDE5"/>
<gene>
    <name evidence="3" type="ORF">H7E68_12860</name>
</gene>
<accession>A0A7X0SDE5</accession>
<dbReference type="EMBL" id="JACKWY010000007">
    <property type="protein sequence ID" value="MBB6715595.1"/>
    <property type="molecule type" value="Genomic_DNA"/>
</dbReference>
<dbReference type="InterPro" id="IPR010997">
    <property type="entry name" value="HRDC-like_sf"/>
</dbReference>
<name>A0A7X0SDE5_9CLOT</name>
<comment type="caution">
    <text evidence="3">The sequence shown here is derived from an EMBL/GenBank/DDBJ whole genome shotgun (WGS) entry which is preliminary data.</text>
</comment>
<protein>
    <submittedName>
        <fullName evidence="3">NERD domain-containing protein</fullName>
    </submittedName>
</protein>
<sequence length="384" mass="44674">MSIIKSLLGIKEIKNTIFYKDFSEDNRWLNELIDISSRIKSNKKKNIDRDIAFLKAGISGEKNVYYELKNSFIPMICLHDIRIEDGDYAAQLDFVVITHKYIMILETKKLNGDILINECGDFIRSIKNNYSKGIKKEGIYSPIAQNDRHVRILKEILIKNGKIKNMPVISGVVIANPKSIVNKTKASKKIKDEIFRYDQLTEILNEKLKSYKDGEMFEHRMKEVADFLIINNKNIHIDYNKKYSLTEEDFIGNNEMAEVVINEFKANKIEYKKIEIDEEKIVEEKIVEEVIKKITEKDSEYKLSEKEVISSESSDILINKLKEYRTSMARSEKVSPYFIYNNETLGEIIKVKPKNKEELMKVRGFGPIKVEKYGDSIIDIINVV</sequence>
<dbReference type="Pfam" id="PF08378">
    <property type="entry name" value="NERD"/>
    <property type="match status" value="1"/>
</dbReference>
<dbReference type="InterPro" id="IPR011528">
    <property type="entry name" value="NERD"/>
</dbReference>
<dbReference type="GO" id="GO:0003676">
    <property type="term" value="F:nucleic acid binding"/>
    <property type="evidence" value="ECO:0007669"/>
    <property type="project" value="InterPro"/>
</dbReference>
<feature type="domain" description="NERD" evidence="1">
    <location>
        <begin position="56"/>
        <end position="176"/>
    </location>
</feature>
<dbReference type="Proteomes" id="UP000585258">
    <property type="component" value="Unassembled WGS sequence"/>
</dbReference>
<organism evidence="3 4">
    <name type="scientific">Clostridium gasigenes</name>
    <dbReference type="NCBI Taxonomy" id="94869"/>
    <lineage>
        <taxon>Bacteria</taxon>
        <taxon>Bacillati</taxon>
        <taxon>Bacillota</taxon>
        <taxon>Clostridia</taxon>
        <taxon>Eubacteriales</taxon>
        <taxon>Clostridiaceae</taxon>
        <taxon>Clostridium</taxon>
    </lineage>
</organism>